<sequence>MKIMKNDLILERNVQLETWIVSATILKAEKRPEYDLVLKCIRDGVCTEEQVAQHLLFDDRARLGIAQRLLSRALDLKLAYKKTGKYALTNEGHEAITKQRIFVPEEGNWMITFSKDPLLPFPIIAIEKHLEPNAMDEAMQRNRQESEKRAANFKTIPNWIKKRVQGEAGQPCTGGEPIHIDEIKPKGEHIASPFSLSVKWNVTKRSLTLYQGNKEVSRFKAPDRDIDAVWHELLLGSRKIDSWRKDTSEFEEYFENIPDSSKSTMRINLEFPRPSVEGLQRFNAVTAKGVRLRPKTEECAQQWSEWLLLSHIENYATTEKFEKWREEAKQPFRDFDINLPSRDELANNVSAEQKKRSKRDWHIVAAADWGL</sequence>
<dbReference type="AlphaFoldDB" id="A0AAX3UAP2"/>
<organism evidence="1 2">
    <name type="scientific">Vibrio aestuarianus</name>
    <dbReference type="NCBI Taxonomy" id="28171"/>
    <lineage>
        <taxon>Bacteria</taxon>
        <taxon>Pseudomonadati</taxon>
        <taxon>Pseudomonadota</taxon>
        <taxon>Gammaproteobacteria</taxon>
        <taxon>Vibrionales</taxon>
        <taxon>Vibrionaceae</taxon>
        <taxon>Vibrio</taxon>
    </lineage>
</organism>
<protein>
    <submittedName>
        <fullName evidence="1">Uncharacterized protein</fullName>
    </submittedName>
</protein>
<dbReference type="Proteomes" id="UP001239257">
    <property type="component" value="Chromosome 2"/>
</dbReference>
<name>A0AAX3UAP2_9VIBR</name>
<gene>
    <name evidence="1" type="ORF">PYE51_16030</name>
</gene>
<accession>A0AAX3UAP2</accession>
<reference evidence="1" key="1">
    <citation type="submission" date="2022-02" db="EMBL/GenBank/DDBJ databases">
        <title>Emergence and expansion in Europe of a Vibrio aestuarianus clonal complex pathogenic for oysters.</title>
        <authorList>
            <person name="Mesnil A."/>
            <person name="Travers M.-A."/>
        </authorList>
    </citation>
    <scope>NUCLEOTIDE SEQUENCE</scope>
    <source>
        <strain evidence="1">U29</strain>
    </source>
</reference>
<proteinExistence type="predicted"/>
<evidence type="ECO:0000313" key="1">
    <source>
        <dbReference type="EMBL" id="WGK83903.1"/>
    </source>
</evidence>
<dbReference type="RefSeq" id="WP_301067722.1">
    <property type="nucleotide sequence ID" value="NZ_CP118710.1"/>
</dbReference>
<dbReference type="EMBL" id="CP118710">
    <property type="protein sequence ID" value="WGK83903.1"/>
    <property type="molecule type" value="Genomic_DNA"/>
</dbReference>
<evidence type="ECO:0000313" key="2">
    <source>
        <dbReference type="Proteomes" id="UP001239257"/>
    </source>
</evidence>